<dbReference type="InterPro" id="IPR032710">
    <property type="entry name" value="NTF2-like_dom_sf"/>
</dbReference>
<dbReference type="AlphaFoldDB" id="A0A3N7J1N4"/>
<accession>A0A3N7J1N4</accession>
<gene>
    <name evidence="2" type="ORF">DZC73_08220</name>
</gene>
<evidence type="ECO:0008006" key="4">
    <source>
        <dbReference type="Google" id="ProtNLM"/>
    </source>
</evidence>
<dbReference type="Proteomes" id="UP000267464">
    <property type="component" value="Unassembled WGS sequence"/>
</dbReference>
<reference evidence="2 3" key="1">
    <citation type="submission" date="2018-08" db="EMBL/GenBank/DDBJ databases">
        <authorList>
            <person name="Khan S.A."/>
            <person name="Jeon C.O."/>
            <person name="Chun B.H."/>
            <person name="Jeong S.E."/>
        </authorList>
    </citation>
    <scope>NUCLEOTIDE SEQUENCE [LARGE SCALE GENOMIC DNA]</scope>
    <source>
        <strain evidence="2 3">S-16</strain>
    </source>
</reference>
<sequence length="127" mass="13633">MRPHLIHLTAVALAVATSALAAGIPPAAQTAIQAVNAAAARKDYAALEALMTNEFIWSYKGDPSATAAIAEWQSHPKMLKELQHVTTMACEQRSTLIECGSTAKGSFRAGFRQTPAGWRMVYFVEGD</sequence>
<proteinExistence type="predicted"/>
<feature type="signal peptide" evidence="1">
    <location>
        <begin position="1"/>
        <end position="21"/>
    </location>
</feature>
<dbReference type="OrthoDB" id="8778784at2"/>
<dbReference type="EMBL" id="QUSW01000002">
    <property type="protein sequence ID" value="RQP24852.1"/>
    <property type="molecule type" value="Genomic_DNA"/>
</dbReference>
<evidence type="ECO:0000313" key="2">
    <source>
        <dbReference type="EMBL" id="RQP24852.1"/>
    </source>
</evidence>
<dbReference type="RefSeq" id="WP_124539755.1">
    <property type="nucleotide sequence ID" value="NZ_QUSW01000002.1"/>
</dbReference>
<evidence type="ECO:0000313" key="3">
    <source>
        <dbReference type="Proteomes" id="UP000267464"/>
    </source>
</evidence>
<dbReference type="SUPFAM" id="SSF54427">
    <property type="entry name" value="NTF2-like"/>
    <property type="match status" value="1"/>
</dbReference>
<reference evidence="2 3" key="2">
    <citation type="submission" date="2018-12" db="EMBL/GenBank/DDBJ databases">
        <title>Rhizobacter gummiphilus sp. nov., a rubber-degrading bacterium isolated from the soil of a botanical garden in Japan.</title>
        <authorList>
            <person name="Shunsuke S.S."/>
        </authorList>
    </citation>
    <scope>NUCLEOTIDE SEQUENCE [LARGE SCALE GENOMIC DNA]</scope>
    <source>
        <strain evidence="2 3">S-16</strain>
    </source>
</reference>
<comment type="caution">
    <text evidence="2">The sequence shown here is derived from an EMBL/GenBank/DDBJ whole genome shotgun (WGS) entry which is preliminary data.</text>
</comment>
<evidence type="ECO:0000256" key="1">
    <source>
        <dbReference type="SAM" id="SignalP"/>
    </source>
</evidence>
<protein>
    <recommendedName>
        <fullName evidence="4">Nuclear transport factor 2 family protein</fullName>
    </recommendedName>
</protein>
<name>A0A3N7J1N4_9BURK</name>
<feature type="chain" id="PRO_5018142166" description="Nuclear transport factor 2 family protein" evidence="1">
    <location>
        <begin position="22"/>
        <end position="127"/>
    </location>
</feature>
<keyword evidence="3" id="KW-1185">Reference proteome</keyword>
<organism evidence="2 3">
    <name type="scientific">Piscinibacter terrae</name>
    <dbReference type="NCBI Taxonomy" id="2496871"/>
    <lineage>
        <taxon>Bacteria</taxon>
        <taxon>Pseudomonadati</taxon>
        <taxon>Pseudomonadota</taxon>
        <taxon>Betaproteobacteria</taxon>
        <taxon>Burkholderiales</taxon>
        <taxon>Sphaerotilaceae</taxon>
        <taxon>Piscinibacter</taxon>
    </lineage>
</organism>
<keyword evidence="1" id="KW-0732">Signal</keyword>